<comment type="subcellular location">
    <subcellularLocation>
        <location evidence="1">Cell inner membrane</location>
        <topology evidence="1">Single-pass membrane protein</topology>
    </subcellularLocation>
</comment>
<name>A0ABS8WE49_9GAMM</name>
<feature type="domain" description="General secretion pathway GspH" evidence="12">
    <location>
        <begin position="43"/>
        <end position="158"/>
    </location>
</feature>
<dbReference type="EMBL" id="JAIMJA010000020">
    <property type="protein sequence ID" value="MCE2596535.1"/>
    <property type="molecule type" value="Genomic_DNA"/>
</dbReference>
<protein>
    <recommendedName>
        <fullName evidence="2">Type II secretion system protein H</fullName>
    </recommendedName>
    <alternativeName>
        <fullName evidence="10">General secretion pathway protein H</fullName>
    </alternativeName>
</protein>
<feature type="transmembrane region" description="Helical" evidence="11">
    <location>
        <begin position="7"/>
        <end position="28"/>
    </location>
</feature>
<accession>A0ABS8WE49</accession>
<keyword evidence="7 11" id="KW-1133">Transmembrane helix</keyword>
<keyword evidence="3" id="KW-1003">Cell membrane</keyword>
<dbReference type="RefSeq" id="WP_233054170.1">
    <property type="nucleotide sequence ID" value="NZ_JAIMJA010000020.1"/>
</dbReference>
<evidence type="ECO:0000256" key="4">
    <source>
        <dbReference type="ARBA" id="ARBA00022481"/>
    </source>
</evidence>
<evidence type="ECO:0000313" key="14">
    <source>
        <dbReference type="Proteomes" id="UP001201273"/>
    </source>
</evidence>
<reference evidence="13 14" key="1">
    <citation type="journal article" date="2022" name="Environ. Microbiol. Rep.">
        <title>Eco-phylogenetic analyses reveal divergent evolution of vitamin B12 metabolism in the marine bacterial family 'Psychromonadaceae'.</title>
        <authorList>
            <person name="Jin X."/>
            <person name="Yang Y."/>
            <person name="Cao H."/>
            <person name="Gao B."/>
            <person name="Zhao Z."/>
        </authorList>
    </citation>
    <scope>NUCLEOTIDE SEQUENCE [LARGE SCALE GENOMIC DNA]</scope>
    <source>
        <strain evidence="13 14">MKS20</strain>
    </source>
</reference>
<keyword evidence="4" id="KW-0488">Methylation</keyword>
<dbReference type="InterPro" id="IPR045584">
    <property type="entry name" value="Pilin-like"/>
</dbReference>
<evidence type="ECO:0000259" key="12">
    <source>
        <dbReference type="Pfam" id="PF12019"/>
    </source>
</evidence>
<comment type="similarity">
    <text evidence="9">Belongs to the GSP H family.</text>
</comment>
<dbReference type="Pfam" id="PF12019">
    <property type="entry name" value="GspH"/>
    <property type="match status" value="1"/>
</dbReference>
<evidence type="ECO:0000256" key="7">
    <source>
        <dbReference type="ARBA" id="ARBA00022989"/>
    </source>
</evidence>
<proteinExistence type="inferred from homology"/>
<gene>
    <name evidence="13" type="ORF">K6Y31_17200</name>
</gene>
<keyword evidence="6 11" id="KW-0812">Transmembrane</keyword>
<dbReference type="Proteomes" id="UP001201273">
    <property type="component" value="Unassembled WGS sequence"/>
</dbReference>
<dbReference type="InterPro" id="IPR012902">
    <property type="entry name" value="N_methyl_site"/>
</dbReference>
<evidence type="ECO:0000256" key="10">
    <source>
        <dbReference type="ARBA" id="ARBA00030775"/>
    </source>
</evidence>
<comment type="caution">
    <text evidence="13">The sequence shown here is derived from an EMBL/GenBank/DDBJ whole genome shotgun (WGS) entry which is preliminary data.</text>
</comment>
<dbReference type="PROSITE" id="PS00409">
    <property type="entry name" value="PROKAR_NTER_METHYL"/>
    <property type="match status" value="1"/>
</dbReference>
<keyword evidence="14" id="KW-1185">Reference proteome</keyword>
<keyword evidence="5" id="KW-0997">Cell inner membrane</keyword>
<dbReference type="SUPFAM" id="SSF54523">
    <property type="entry name" value="Pili subunits"/>
    <property type="match status" value="1"/>
</dbReference>
<dbReference type="Gene3D" id="3.55.40.10">
    <property type="entry name" value="minor pseudopilin epsh domain"/>
    <property type="match status" value="1"/>
</dbReference>
<dbReference type="InterPro" id="IPR022346">
    <property type="entry name" value="T2SS_GspH"/>
</dbReference>
<evidence type="ECO:0000256" key="2">
    <source>
        <dbReference type="ARBA" id="ARBA00021549"/>
    </source>
</evidence>
<evidence type="ECO:0000256" key="11">
    <source>
        <dbReference type="SAM" id="Phobius"/>
    </source>
</evidence>
<dbReference type="Pfam" id="PF07963">
    <property type="entry name" value="N_methyl"/>
    <property type="match status" value="1"/>
</dbReference>
<evidence type="ECO:0000256" key="1">
    <source>
        <dbReference type="ARBA" id="ARBA00004377"/>
    </source>
</evidence>
<evidence type="ECO:0000256" key="3">
    <source>
        <dbReference type="ARBA" id="ARBA00022475"/>
    </source>
</evidence>
<evidence type="ECO:0000256" key="5">
    <source>
        <dbReference type="ARBA" id="ARBA00022519"/>
    </source>
</evidence>
<evidence type="ECO:0000313" key="13">
    <source>
        <dbReference type="EMBL" id="MCE2596535.1"/>
    </source>
</evidence>
<evidence type="ECO:0000256" key="9">
    <source>
        <dbReference type="ARBA" id="ARBA00025772"/>
    </source>
</evidence>
<evidence type="ECO:0000256" key="6">
    <source>
        <dbReference type="ARBA" id="ARBA00022692"/>
    </source>
</evidence>
<dbReference type="NCBIfam" id="TIGR02532">
    <property type="entry name" value="IV_pilin_GFxxxE"/>
    <property type="match status" value="1"/>
</dbReference>
<keyword evidence="8 11" id="KW-0472">Membrane</keyword>
<evidence type="ECO:0000256" key="8">
    <source>
        <dbReference type="ARBA" id="ARBA00023136"/>
    </source>
</evidence>
<organism evidence="13 14">
    <name type="scientific">Motilimonas cestriensis</name>
    <dbReference type="NCBI Taxonomy" id="2742685"/>
    <lineage>
        <taxon>Bacteria</taxon>
        <taxon>Pseudomonadati</taxon>
        <taxon>Pseudomonadota</taxon>
        <taxon>Gammaproteobacteria</taxon>
        <taxon>Alteromonadales</taxon>
        <taxon>Alteromonadales genera incertae sedis</taxon>
        <taxon>Motilimonas</taxon>
    </lineage>
</organism>
<sequence>MLKKNHGFTLVEVLTVVAIAGIMLMIAAPNFASLSADSRAFSAVNGIARDLMYARNQAVNNMTTVAVCPLAGGSACTAEWSKGVDVFIDTNENDKLDTGETLLKSGSAFHESDQVSFAQKSVRFGADGLTRNVSGSAILYYCDDKESVKKGVVISSSGRAKVADKSAISKCSG</sequence>